<evidence type="ECO:0000313" key="4">
    <source>
        <dbReference type="Proteomes" id="UP000825729"/>
    </source>
</evidence>
<comment type="caution">
    <text evidence="3">The sequence shown here is derived from an EMBL/GenBank/DDBJ whole genome shotgun (WGS) entry which is preliminary data.</text>
</comment>
<accession>A0AAV7EYU4</accession>
<name>A0AAV7EYU4_ARIFI</name>
<keyword evidence="1" id="KW-1133">Transmembrane helix</keyword>
<dbReference type="PANTHER" id="PTHR45277:SF1">
    <property type="entry name" value="EXPRESSED PROTEIN"/>
    <property type="match status" value="1"/>
</dbReference>
<feature type="transmembrane region" description="Helical" evidence="1">
    <location>
        <begin position="180"/>
        <end position="204"/>
    </location>
</feature>
<dbReference type="GO" id="GO:0008757">
    <property type="term" value="F:S-adenosylmethionine-dependent methyltransferase activity"/>
    <property type="evidence" value="ECO:0007669"/>
    <property type="project" value="InterPro"/>
</dbReference>
<evidence type="ECO:0000256" key="1">
    <source>
        <dbReference type="SAM" id="Phobius"/>
    </source>
</evidence>
<evidence type="ECO:0000259" key="2">
    <source>
        <dbReference type="Pfam" id="PF08241"/>
    </source>
</evidence>
<evidence type="ECO:0000313" key="3">
    <source>
        <dbReference type="EMBL" id="KAG9452717.1"/>
    </source>
</evidence>
<protein>
    <recommendedName>
        <fullName evidence="2">Methyltransferase type 11 domain-containing protein</fullName>
    </recommendedName>
</protein>
<proteinExistence type="predicted"/>
<dbReference type="Pfam" id="PF08241">
    <property type="entry name" value="Methyltransf_11"/>
    <property type="match status" value="1"/>
</dbReference>
<dbReference type="Proteomes" id="UP000825729">
    <property type="component" value="Unassembled WGS sequence"/>
</dbReference>
<dbReference type="PANTHER" id="PTHR45277">
    <property type="entry name" value="EXPRESSED PROTEIN"/>
    <property type="match status" value="1"/>
</dbReference>
<keyword evidence="1" id="KW-0812">Transmembrane</keyword>
<dbReference type="Gene3D" id="3.40.50.150">
    <property type="entry name" value="Vaccinia Virus protein VP39"/>
    <property type="match status" value="1"/>
</dbReference>
<gene>
    <name evidence="3" type="ORF">H6P81_005621</name>
</gene>
<reference evidence="3 4" key="1">
    <citation type="submission" date="2021-07" db="EMBL/GenBank/DDBJ databases">
        <title>The Aristolochia fimbriata genome: insights into angiosperm evolution, floral development and chemical biosynthesis.</title>
        <authorList>
            <person name="Jiao Y."/>
        </authorList>
    </citation>
    <scope>NUCLEOTIDE SEQUENCE [LARGE SCALE GENOMIC DNA]</scope>
    <source>
        <strain evidence="3">IBCAS-2021</strain>
        <tissue evidence="3">Leaf</tissue>
    </source>
</reference>
<keyword evidence="4" id="KW-1185">Reference proteome</keyword>
<dbReference type="InterPro" id="IPR029063">
    <property type="entry name" value="SAM-dependent_MTases_sf"/>
</dbReference>
<feature type="domain" description="Methyltransferase type 11" evidence="2">
    <location>
        <begin position="233"/>
        <end position="351"/>
    </location>
</feature>
<dbReference type="SUPFAM" id="SSF53335">
    <property type="entry name" value="S-adenosyl-L-methionine-dependent methyltransferases"/>
    <property type="match status" value="1"/>
</dbReference>
<dbReference type="CDD" id="cd02440">
    <property type="entry name" value="AdoMet_MTases"/>
    <property type="match status" value="1"/>
</dbReference>
<sequence length="428" mass="47534">MRSIRDERPPSLFITEHRNSASPERKRFPFPFRDDFGEILQNLVGEHLKPRPPPFFCSFTDGRPRQTIKSIQLWRKASLHRSEVATHPAIEEEISVLNSVNPVPPNKEGRKKEIKMGKAGRSWMQIYRIYGMEEWQTVMFLLIHALVFSAVSFLILSHFSSVASVIHSLVPSLPQGGPRFAAGFLGALTALLSICLFLAAHNFLQSSLSLNWAMSQRMLASIPDWSSVKTALELGCCGRGILLNSVALQLKKQGSSGRVVGLGHRRGTALGTLRTARAEGVQEYVTCREGDARRLPFADNYFDAVVSGVYLHGVGKEEGRRKGGSSASAAASERMKVLGEVVRVLKPGGVGVLWDLVCVPEYVERLHELRMEEIRASEKVTAYMASSQIVSFRKPMEALPYQYQHTHYQQHTDWSRGGCSAAAIGISC</sequence>
<feature type="transmembrane region" description="Helical" evidence="1">
    <location>
        <begin position="138"/>
        <end position="160"/>
    </location>
</feature>
<dbReference type="AlphaFoldDB" id="A0AAV7EYU4"/>
<organism evidence="3 4">
    <name type="scientific">Aristolochia fimbriata</name>
    <name type="common">White veined hardy Dutchman's pipe vine</name>
    <dbReference type="NCBI Taxonomy" id="158543"/>
    <lineage>
        <taxon>Eukaryota</taxon>
        <taxon>Viridiplantae</taxon>
        <taxon>Streptophyta</taxon>
        <taxon>Embryophyta</taxon>
        <taxon>Tracheophyta</taxon>
        <taxon>Spermatophyta</taxon>
        <taxon>Magnoliopsida</taxon>
        <taxon>Magnoliidae</taxon>
        <taxon>Piperales</taxon>
        <taxon>Aristolochiaceae</taxon>
        <taxon>Aristolochia</taxon>
    </lineage>
</organism>
<dbReference type="InterPro" id="IPR013216">
    <property type="entry name" value="Methyltransf_11"/>
</dbReference>
<dbReference type="EMBL" id="JAINDJ010000003">
    <property type="protein sequence ID" value="KAG9452717.1"/>
    <property type="molecule type" value="Genomic_DNA"/>
</dbReference>
<keyword evidence="1" id="KW-0472">Membrane</keyword>